<feature type="compositionally biased region" description="Acidic residues" evidence="1">
    <location>
        <begin position="648"/>
        <end position="660"/>
    </location>
</feature>
<gene>
    <name evidence="2" type="ORF">BDV95DRAFT_589918</name>
</gene>
<evidence type="ECO:0000256" key="1">
    <source>
        <dbReference type="SAM" id="MobiDB-lite"/>
    </source>
</evidence>
<feature type="compositionally biased region" description="Basic and acidic residues" evidence="1">
    <location>
        <begin position="75"/>
        <end position="94"/>
    </location>
</feature>
<name>A0A7C8MCZ1_9PLEO</name>
<feature type="compositionally biased region" description="Basic and acidic residues" evidence="1">
    <location>
        <begin position="416"/>
        <end position="447"/>
    </location>
</feature>
<evidence type="ECO:0000313" key="3">
    <source>
        <dbReference type="Proteomes" id="UP000481861"/>
    </source>
</evidence>
<feature type="compositionally biased region" description="Polar residues" evidence="1">
    <location>
        <begin position="565"/>
        <end position="583"/>
    </location>
</feature>
<feature type="compositionally biased region" description="Basic and acidic residues" evidence="1">
    <location>
        <begin position="612"/>
        <end position="627"/>
    </location>
</feature>
<dbReference type="Proteomes" id="UP000481861">
    <property type="component" value="Unassembled WGS sequence"/>
</dbReference>
<feature type="compositionally biased region" description="Low complexity" evidence="1">
    <location>
        <begin position="469"/>
        <end position="484"/>
    </location>
</feature>
<accession>A0A7C8MCZ1</accession>
<sequence length="672" mass="74982">MCRVEKRVYVGSDGRRQEFEEPFPCDRARGSRLCSQVKRRTTEYFPKAPPVRDDTSSPASNNPPTPTGTGSYLIQERRPSGNVERRPSTREGPRVVKPPHIIIELGRKDRSKKYPAVSVYPKISSKRTSLGASSDVAVESSGSDASYTYRTGLPEAPVVSADPLRQSHGYTTRPAVPQGHRHTSSASSFTPSSQPPSLYATSDPDSPSTRRPARYPPTIIHNPLPGGAPPSPTMSRAPATGPSNSYHITLASPHSSHREQVAPDGLTPLDYSDFVNNNVSSHASSSRAPAPEITDRGADRERMRQQKAYERKRQEQADRRFAEELAKEETEVKQVRFELDRADTRAEQRAEQKLAESEKRRAEVREKERQRKQEDMARKEWEVREAEAKLKQGSRPPPTTTTRRHSRRPSVSQADAEERKRLLLETEAQMAREREAAERRERDEKAALLRQQQQTTQYYNPRAGDSGAGFSRRNSVSGRRGSVSGPPPPLTGLGRTNSTRRVSISQPNPPALTAAFSQQQYHTRPPSSHHQNPPPPFFSPSSQQDYPSARHAPHPSDNPFAQPGLRSSTDTNPFAARTSQENPFAQPHAAWDTRNMHDALPTTLMSSAHSRQVSDEGRYRTLQGRGEDVISRAARQATRSMQMAVGYEDDYQESGSEVEDGYAARGARRRRG</sequence>
<feature type="compositionally biased region" description="Low complexity" evidence="1">
    <location>
        <begin position="184"/>
        <end position="197"/>
    </location>
</feature>
<comment type="caution">
    <text evidence="2">The sequence shown here is derived from an EMBL/GenBank/DDBJ whole genome shotgun (WGS) entry which is preliminary data.</text>
</comment>
<reference evidence="2 3" key="1">
    <citation type="submission" date="2020-01" db="EMBL/GenBank/DDBJ databases">
        <authorList>
            <consortium name="DOE Joint Genome Institute"/>
            <person name="Haridas S."/>
            <person name="Albert R."/>
            <person name="Binder M."/>
            <person name="Bloem J."/>
            <person name="Labutti K."/>
            <person name="Salamov A."/>
            <person name="Andreopoulos B."/>
            <person name="Baker S.E."/>
            <person name="Barry K."/>
            <person name="Bills G."/>
            <person name="Bluhm B.H."/>
            <person name="Cannon C."/>
            <person name="Castanera R."/>
            <person name="Culley D.E."/>
            <person name="Daum C."/>
            <person name="Ezra D."/>
            <person name="Gonzalez J.B."/>
            <person name="Henrissat B."/>
            <person name="Kuo A."/>
            <person name="Liang C."/>
            <person name="Lipzen A."/>
            <person name="Lutzoni F."/>
            <person name="Magnuson J."/>
            <person name="Mondo S."/>
            <person name="Nolan M."/>
            <person name="Ohm R."/>
            <person name="Pangilinan J."/>
            <person name="Park H.-J.H."/>
            <person name="Ramirez L."/>
            <person name="Alfaro M."/>
            <person name="Sun H."/>
            <person name="Tritt A."/>
            <person name="Yoshinaga Y."/>
            <person name="Zwiers L.-H.L."/>
            <person name="Turgeon B.G."/>
            <person name="Goodwin S.B."/>
            <person name="Spatafora J.W."/>
            <person name="Crous P.W."/>
            <person name="Grigoriev I.V."/>
        </authorList>
    </citation>
    <scope>NUCLEOTIDE SEQUENCE [LARGE SCALE GENOMIC DNA]</scope>
    <source>
        <strain evidence="2 3">CBS 611.86</strain>
    </source>
</reference>
<dbReference type="OrthoDB" id="3937441at2759"/>
<feature type="region of interest" description="Disordered" evidence="1">
    <location>
        <begin position="1"/>
        <end position="627"/>
    </location>
</feature>
<feature type="region of interest" description="Disordered" evidence="1">
    <location>
        <begin position="648"/>
        <end position="672"/>
    </location>
</feature>
<dbReference type="AlphaFoldDB" id="A0A7C8MCZ1"/>
<feature type="compositionally biased region" description="Basic and acidic residues" evidence="1">
    <location>
        <begin position="293"/>
        <end position="390"/>
    </location>
</feature>
<feature type="compositionally biased region" description="Polar residues" evidence="1">
    <location>
        <begin position="140"/>
        <end position="149"/>
    </location>
</feature>
<evidence type="ECO:0000313" key="2">
    <source>
        <dbReference type="EMBL" id="KAF2877320.1"/>
    </source>
</evidence>
<protein>
    <submittedName>
        <fullName evidence="2">Uncharacterized protein</fullName>
    </submittedName>
</protein>
<organism evidence="2 3">
    <name type="scientific">Massariosphaeria phaeospora</name>
    <dbReference type="NCBI Taxonomy" id="100035"/>
    <lineage>
        <taxon>Eukaryota</taxon>
        <taxon>Fungi</taxon>
        <taxon>Dikarya</taxon>
        <taxon>Ascomycota</taxon>
        <taxon>Pezizomycotina</taxon>
        <taxon>Dothideomycetes</taxon>
        <taxon>Pleosporomycetidae</taxon>
        <taxon>Pleosporales</taxon>
        <taxon>Pleosporales incertae sedis</taxon>
        <taxon>Massariosphaeria</taxon>
    </lineage>
</organism>
<dbReference type="EMBL" id="JAADJZ010000002">
    <property type="protein sequence ID" value="KAF2877320.1"/>
    <property type="molecule type" value="Genomic_DNA"/>
</dbReference>
<feature type="compositionally biased region" description="Polar residues" evidence="1">
    <location>
        <begin position="495"/>
        <end position="506"/>
    </location>
</feature>
<feature type="compositionally biased region" description="Low complexity" evidence="1">
    <location>
        <begin position="448"/>
        <end position="459"/>
    </location>
</feature>
<keyword evidence="3" id="KW-1185">Reference proteome</keyword>
<feature type="compositionally biased region" description="Basic and acidic residues" evidence="1">
    <location>
        <begin position="1"/>
        <end position="29"/>
    </location>
</feature>
<feature type="compositionally biased region" description="Low complexity" evidence="1">
    <location>
        <begin position="276"/>
        <end position="290"/>
    </location>
</feature>
<proteinExistence type="predicted"/>
<feature type="compositionally biased region" description="Polar residues" evidence="1">
    <location>
        <begin position="199"/>
        <end position="209"/>
    </location>
</feature>